<sequence>MLRYHDRKEGGVKINLHTEWVSYGTDREFMGYLAQPKQVNGQLPAVLVFQEIWGVDAHIQDVTNRIANAGYLAFAPDLYARYGKRPGNMTDERIAEVLQFLESVPPTVWNDPAQREEELAKRPEDSKTRISETFAAMFSQLSPDNYTKQLIATTDFLRNQHEITKEQGIASMGFCMGGAMSAYLATQDPQLRGAIIFYGTAPKQELIQNINCPVLGLYGELDARITDAVPGFAEQMKAAGKSFEYKIYPKAHHAFFNDTRASYQVEAARDAFVQTLNFLQKVLV</sequence>
<dbReference type="RefSeq" id="WP_318978447.1">
    <property type="nucleotide sequence ID" value="NZ_AP023366.1"/>
</dbReference>
<evidence type="ECO:0000313" key="2">
    <source>
        <dbReference type="EMBL" id="BCJ87234.1"/>
    </source>
</evidence>
<protein>
    <submittedName>
        <fullName evidence="2">Carboxymethylenebutenolidase</fullName>
    </submittedName>
</protein>
<accession>A0A7I8DAW1</accession>
<organism evidence="2 3">
    <name type="scientific">Effusibacillus dendaii</name>
    <dbReference type="NCBI Taxonomy" id="2743772"/>
    <lineage>
        <taxon>Bacteria</taxon>
        <taxon>Bacillati</taxon>
        <taxon>Bacillota</taxon>
        <taxon>Bacilli</taxon>
        <taxon>Bacillales</taxon>
        <taxon>Alicyclobacillaceae</taxon>
        <taxon>Effusibacillus</taxon>
    </lineage>
</organism>
<dbReference type="Pfam" id="PF01738">
    <property type="entry name" value="DLH"/>
    <property type="match status" value="1"/>
</dbReference>
<dbReference type="InterPro" id="IPR029058">
    <property type="entry name" value="AB_hydrolase_fold"/>
</dbReference>
<dbReference type="SUPFAM" id="SSF53474">
    <property type="entry name" value="alpha/beta-Hydrolases"/>
    <property type="match status" value="1"/>
</dbReference>
<dbReference type="KEGG" id="eff:skT53_22190"/>
<dbReference type="EMBL" id="AP023366">
    <property type="protein sequence ID" value="BCJ87234.1"/>
    <property type="molecule type" value="Genomic_DNA"/>
</dbReference>
<dbReference type="GO" id="GO:0016787">
    <property type="term" value="F:hydrolase activity"/>
    <property type="evidence" value="ECO:0007669"/>
    <property type="project" value="InterPro"/>
</dbReference>
<reference evidence="2 3" key="1">
    <citation type="submission" date="2020-08" db="EMBL/GenBank/DDBJ databases">
        <title>Complete Genome Sequence of Effusibacillus dendaii Strain skT53, Isolated from Farmland soil.</title>
        <authorList>
            <person name="Konishi T."/>
            <person name="Kawasaki H."/>
        </authorList>
    </citation>
    <scope>NUCLEOTIDE SEQUENCE [LARGE SCALE GENOMIC DNA]</scope>
    <source>
        <strain evidence="3">skT53</strain>
    </source>
</reference>
<feature type="domain" description="Dienelactone hydrolase" evidence="1">
    <location>
        <begin position="29"/>
        <end position="282"/>
    </location>
</feature>
<evidence type="ECO:0000313" key="3">
    <source>
        <dbReference type="Proteomes" id="UP000593802"/>
    </source>
</evidence>
<dbReference type="InterPro" id="IPR002925">
    <property type="entry name" value="Dienelactn_hydro"/>
</dbReference>
<dbReference type="AlphaFoldDB" id="A0A7I8DAW1"/>
<dbReference type="PANTHER" id="PTHR46623">
    <property type="entry name" value="CARBOXYMETHYLENEBUTENOLIDASE-RELATED"/>
    <property type="match status" value="1"/>
</dbReference>
<dbReference type="PANTHER" id="PTHR46623:SF6">
    <property type="entry name" value="ALPHA_BETA-HYDROLASES SUPERFAMILY PROTEIN"/>
    <property type="match status" value="1"/>
</dbReference>
<name>A0A7I8DAW1_9BACL</name>
<keyword evidence="3" id="KW-1185">Reference proteome</keyword>
<dbReference type="Proteomes" id="UP000593802">
    <property type="component" value="Chromosome"/>
</dbReference>
<dbReference type="InterPro" id="IPR051049">
    <property type="entry name" value="Dienelactone_hydrolase-like"/>
</dbReference>
<gene>
    <name evidence="2" type="ORF">skT53_22190</name>
</gene>
<evidence type="ECO:0000259" key="1">
    <source>
        <dbReference type="Pfam" id="PF01738"/>
    </source>
</evidence>
<dbReference type="Gene3D" id="3.40.50.1820">
    <property type="entry name" value="alpha/beta hydrolase"/>
    <property type="match status" value="1"/>
</dbReference>
<proteinExistence type="predicted"/>